<dbReference type="InterPro" id="IPR006083">
    <property type="entry name" value="PRK/URK"/>
</dbReference>
<keyword evidence="2" id="KW-0418">Kinase</keyword>
<accession>A0ABV1KL39</accession>
<name>A0ABV1KL39_9PSEU</name>
<dbReference type="NCBIfam" id="NF006743">
    <property type="entry name" value="PRK09270.1-2"/>
    <property type="match status" value="1"/>
</dbReference>
<organism evidence="2 3">
    <name type="scientific">Pseudonocardia nematodicida</name>
    <dbReference type="NCBI Taxonomy" id="1206997"/>
    <lineage>
        <taxon>Bacteria</taxon>
        <taxon>Bacillati</taxon>
        <taxon>Actinomycetota</taxon>
        <taxon>Actinomycetes</taxon>
        <taxon>Pseudonocardiales</taxon>
        <taxon>Pseudonocardiaceae</taxon>
        <taxon>Pseudonocardia</taxon>
    </lineage>
</organism>
<dbReference type="RefSeq" id="WP_349302045.1">
    <property type="nucleotide sequence ID" value="NZ_JBEDNQ010000019.1"/>
</dbReference>
<comment type="caution">
    <text evidence="2">The sequence shown here is derived from an EMBL/GenBank/DDBJ whole genome shotgun (WGS) entry which is preliminary data.</text>
</comment>
<gene>
    <name evidence="2" type="ORF">WIS52_31315</name>
</gene>
<evidence type="ECO:0000259" key="1">
    <source>
        <dbReference type="SMART" id="SM00382"/>
    </source>
</evidence>
<keyword evidence="2" id="KW-0808">Transferase</keyword>
<dbReference type="Gene3D" id="3.40.50.300">
    <property type="entry name" value="P-loop containing nucleotide triphosphate hydrolases"/>
    <property type="match status" value="2"/>
</dbReference>
<proteinExistence type="predicted"/>
<dbReference type="InterPro" id="IPR003593">
    <property type="entry name" value="AAA+_ATPase"/>
</dbReference>
<evidence type="ECO:0000313" key="3">
    <source>
        <dbReference type="Proteomes" id="UP001494902"/>
    </source>
</evidence>
<dbReference type="PRINTS" id="PR00988">
    <property type="entry name" value="URIDINKINASE"/>
</dbReference>
<protein>
    <submittedName>
        <fullName evidence="2">Nucleoside/nucleotide kinase family protein</fullName>
    </submittedName>
</protein>
<keyword evidence="3" id="KW-1185">Reference proteome</keyword>
<dbReference type="InterPro" id="IPR027417">
    <property type="entry name" value="P-loop_NTPase"/>
</dbReference>
<dbReference type="GO" id="GO:0016301">
    <property type="term" value="F:kinase activity"/>
    <property type="evidence" value="ECO:0007669"/>
    <property type="project" value="UniProtKB-KW"/>
</dbReference>
<dbReference type="SMART" id="SM00382">
    <property type="entry name" value="AAA"/>
    <property type="match status" value="1"/>
</dbReference>
<dbReference type="PANTHER" id="PTHR10285">
    <property type="entry name" value="URIDINE KINASE"/>
    <property type="match status" value="1"/>
</dbReference>
<dbReference type="Pfam" id="PF00485">
    <property type="entry name" value="PRK"/>
    <property type="match status" value="1"/>
</dbReference>
<dbReference type="SUPFAM" id="SSF52540">
    <property type="entry name" value="P-loop containing nucleoside triphosphate hydrolases"/>
    <property type="match status" value="1"/>
</dbReference>
<dbReference type="EMBL" id="JBEDNQ010000019">
    <property type="protein sequence ID" value="MEQ3554976.1"/>
    <property type="molecule type" value="Genomic_DNA"/>
</dbReference>
<dbReference type="Proteomes" id="UP001494902">
    <property type="component" value="Unassembled WGS sequence"/>
</dbReference>
<sequence length="221" mass="23068">MTTEPRPPTADALADRVAGLLADRPRILLGLAGSPGSGKTTLAAALARRLGPAAVALPMDGFHLANSTLDRLGRHDRKGAIDTFDGAGFAALLARIATTTGETVYAPGFDRSVDEPVAGSIAISPEHRIVLVEGNYLLVPDEPWARIRPLLTAAWFVETPSDERLRRLVDRHTRHGRSPAAATAWAHDVDGANAALIEATRSYADLVVPGTAGAGCVGSGS</sequence>
<feature type="domain" description="AAA+ ATPase" evidence="1">
    <location>
        <begin position="25"/>
        <end position="179"/>
    </location>
</feature>
<evidence type="ECO:0000313" key="2">
    <source>
        <dbReference type="EMBL" id="MEQ3554976.1"/>
    </source>
</evidence>
<reference evidence="2 3" key="1">
    <citation type="submission" date="2024-03" db="EMBL/GenBank/DDBJ databases">
        <title>Draft genome sequence of Pseudonocardia nematodicida JCM 31783.</title>
        <authorList>
            <person name="Butdee W."/>
            <person name="Duangmal K."/>
        </authorList>
    </citation>
    <scope>NUCLEOTIDE SEQUENCE [LARGE SCALE GENOMIC DNA]</scope>
    <source>
        <strain evidence="2 3">JCM 31783</strain>
    </source>
</reference>